<keyword evidence="2" id="KW-1185">Reference proteome</keyword>
<accession>L0DT23</accession>
<gene>
    <name evidence="1" type="ordered locus">TVNIR_0456</name>
</gene>
<sequence length="44" mass="4848">MVVAFLGSRGGWPCRQQQEQKQQAIKACQRQVHARAGLGHGRSS</sequence>
<dbReference type="EMBL" id="CP003989">
    <property type="protein sequence ID" value="AGA32158.1"/>
    <property type="molecule type" value="Genomic_DNA"/>
</dbReference>
<reference evidence="1" key="1">
    <citation type="submission" date="2015-12" db="EMBL/GenBank/DDBJ databases">
        <authorList>
            <person name="Tikhonova T.V."/>
            <person name="Pavlov A.R."/>
            <person name="Beletsky A.V."/>
            <person name="Mardanov A.V."/>
            <person name="Sorokin D.Y."/>
            <person name="Ravin N.V."/>
            <person name="Popov V.O."/>
        </authorList>
    </citation>
    <scope>NUCLEOTIDE SEQUENCE</scope>
    <source>
        <strain evidence="1">DSM 14787</strain>
    </source>
</reference>
<name>L0DT23_THIND</name>
<evidence type="ECO:0000313" key="2">
    <source>
        <dbReference type="Proteomes" id="UP000010809"/>
    </source>
</evidence>
<dbReference type="KEGG" id="tni:TVNIR_0456"/>
<protein>
    <submittedName>
        <fullName evidence="1">Uncharacterized protein</fullName>
    </submittedName>
</protein>
<dbReference type="Proteomes" id="UP000010809">
    <property type="component" value="Chromosome"/>
</dbReference>
<organism evidence="1 2">
    <name type="scientific">Thioalkalivibrio nitratireducens (strain DSM 14787 / UNIQEM 213 / ALEN2)</name>
    <dbReference type="NCBI Taxonomy" id="1255043"/>
    <lineage>
        <taxon>Bacteria</taxon>
        <taxon>Pseudomonadati</taxon>
        <taxon>Pseudomonadota</taxon>
        <taxon>Gammaproteobacteria</taxon>
        <taxon>Chromatiales</taxon>
        <taxon>Ectothiorhodospiraceae</taxon>
        <taxon>Thioalkalivibrio</taxon>
    </lineage>
</organism>
<evidence type="ECO:0000313" key="1">
    <source>
        <dbReference type="EMBL" id="AGA32158.1"/>
    </source>
</evidence>
<dbReference type="HOGENOM" id="CLU_3223262_0_0_6"/>
<dbReference type="AlphaFoldDB" id="L0DT23"/>
<dbReference type="PATRIC" id="fig|1255043.3.peg.459"/>
<proteinExistence type="predicted"/>